<proteinExistence type="predicted"/>
<sequence length="85" mass="10087">MYPDPRCKRVGSLFWTLHENISDTIYYIEKESLEEKGCLFPLHSSVERFGSRMLRELHEWCHFEQALALRLATRDFTSPGGKRHM</sequence>
<dbReference type="AlphaFoldDB" id="A0A4Y2IIK9"/>
<evidence type="ECO:0000313" key="2">
    <source>
        <dbReference type="Proteomes" id="UP000499080"/>
    </source>
</evidence>
<dbReference type="EMBL" id="BGPR01002701">
    <property type="protein sequence ID" value="GBM77621.1"/>
    <property type="molecule type" value="Genomic_DNA"/>
</dbReference>
<gene>
    <name evidence="1" type="ORF">AVEN_34451_1</name>
</gene>
<name>A0A4Y2IIK9_ARAVE</name>
<keyword evidence="2" id="KW-1185">Reference proteome</keyword>
<accession>A0A4Y2IIK9</accession>
<dbReference type="Proteomes" id="UP000499080">
    <property type="component" value="Unassembled WGS sequence"/>
</dbReference>
<comment type="caution">
    <text evidence="1">The sequence shown here is derived from an EMBL/GenBank/DDBJ whole genome shotgun (WGS) entry which is preliminary data.</text>
</comment>
<organism evidence="1 2">
    <name type="scientific">Araneus ventricosus</name>
    <name type="common">Orbweaver spider</name>
    <name type="synonym">Epeira ventricosa</name>
    <dbReference type="NCBI Taxonomy" id="182803"/>
    <lineage>
        <taxon>Eukaryota</taxon>
        <taxon>Metazoa</taxon>
        <taxon>Ecdysozoa</taxon>
        <taxon>Arthropoda</taxon>
        <taxon>Chelicerata</taxon>
        <taxon>Arachnida</taxon>
        <taxon>Araneae</taxon>
        <taxon>Araneomorphae</taxon>
        <taxon>Entelegynae</taxon>
        <taxon>Araneoidea</taxon>
        <taxon>Araneidae</taxon>
        <taxon>Araneus</taxon>
    </lineage>
</organism>
<evidence type="ECO:0000313" key="1">
    <source>
        <dbReference type="EMBL" id="GBM77621.1"/>
    </source>
</evidence>
<protein>
    <submittedName>
        <fullName evidence="1">Uncharacterized protein</fullName>
    </submittedName>
</protein>
<reference evidence="1 2" key="1">
    <citation type="journal article" date="2019" name="Sci. Rep.">
        <title>Orb-weaving spider Araneus ventricosus genome elucidates the spidroin gene catalogue.</title>
        <authorList>
            <person name="Kono N."/>
            <person name="Nakamura H."/>
            <person name="Ohtoshi R."/>
            <person name="Moran D.A.P."/>
            <person name="Shinohara A."/>
            <person name="Yoshida Y."/>
            <person name="Fujiwara M."/>
            <person name="Mori M."/>
            <person name="Tomita M."/>
            <person name="Arakawa K."/>
        </authorList>
    </citation>
    <scope>NUCLEOTIDE SEQUENCE [LARGE SCALE GENOMIC DNA]</scope>
</reference>